<dbReference type="PANTHER" id="PTHR42839">
    <property type="entry name" value="ISOCHORISMATE SYNTHASE ENTC"/>
    <property type="match status" value="1"/>
</dbReference>
<dbReference type="InterPro" id="IPR004561">
    <property type="entry name" value="IsoChor_synthase"/>
</dbReference>
<evidence type="ECO:0000256" key="2">
    <source>
        <dbReference type="ARBA" id="ARBA00005297"/>
    </source>
</evidence>
<evidence type="ECO:0000313" key="7">
    <source>
        <dbReference type="EMBL" id="MBY8886986.1"/>
    </source>
</evidence>
<keyword evidence="4 7" id="KW-0413">Isomerase</keyword>
<dbReference type="InterPro" id="IPR015890">
    <property type="entry name" value="Chorismate_C"/>
</dbReference>
<protein>
    <recommendedName>
        <fullName evidence="3">isochorismate synthase</fullName>
        <ecNumber evidence="3">5.4.4.2</ecNumber>
    </recommendedName>
    <alternativeName>
        <fullName evidence="5">Isochorismate mutase</fullName>
    </alternativeName>
</protein>
<dbReference type="Pfam" id="PF00425">
    <property type="entry name" value="Chorismate_bind"/>
    <property type="match status" value="1"/>
</dbReference>
<evidence type="ECO:0000256" key="3">
    <source>
        <dbReference type="ARBA" id="ARBA00012824"/>
    </source>
</evidence>
<dbReference type="Gene3D" id="3.60.120.10">
    <property type="entry name" value="Anthranilate synthase"/>
    <property type="match status" value="1"/>
</dbReference>
<dbReference type="EMBL" id="JAINVZ010000013">
    <property type="protein sequence ID" value="MBY8886986.1"/>
    <property type="molecule type" value="Genomic_DNA"/>
</dbReference>
<proteinExistence type="inferred from homology"/>
<sequence length="407" mass="42906">MVGPACAPDRPPSAALSRSHLNGAALPATDQNRVSCEGPTDLLESYRPTSFFLSSPRGPLLADAPLHRLASVDTASAALSRASENNVLFGALPFDGSQPPQLGLGAVVRLPAPLTVHQEIAAPVPIGADTSWAWEEPDDTLYKEAVRAVIKRIGQGEVDKVVLARAIDLTADRDIEVGDILRALVTAEPDAYSFAVDLGDRTLVGASPELLVSVHNGRATANPLAGSAPRHPDPVLDRIQATQLLESAKDQREHQVVVDAVADALAPLCRELETPARPALSRTRTMWHLSSRVTAVPREGVTALDLARALHPTPAVCGQPTGAARQAIRELEASPRGFYSGMVGWTDTRGDGEWVVSIRCGEVRGKSLRLFAGAGIVAGSTPEGEAAETRAKLRTMLLACGAIEATS</sequence>
<comment type="catalytic activity">
    <reaction evidence="1">
        <text>chorismate = isochorismate</text>
        <dbReference type="Rhea" id="RHEA:18985"/>
        <dbReference type="ChEBI" id="CHEBI:29748"/>
        <dbReference type="ChEBI" id="CHEBI:29780"/>
        <dbReference type="EC" id="5.4.4.2"/>
    </reaction>
</comment>
<feature type="domain" description="Chorismate-utilising enzyme C-terminal" evidence="6">
    <location>
        <begin position="141"/>
        <end position="392"/>
    </location>
</feature>
<keyword evidence="8" id="KW-1185">Reference proteome</keyword>
<dbReference type="SUPFAM" id="SSF56322">
    <property type="entry name" value="ADC synthase"/>
    <property type="match status" value="1"/>
</dbReference>
<accession>A0ABS7QUU7</accession>
<evidence type="ECO:0000259" key="6">
    <source>
        <dbReference type="Pfam" id="PF00425"/>
    </source>
</evidence>
<evidence type="ECO:0000256" key="4">
    <source>
        <dbReference type="ARBA" id="ARBA00023235"/>
    </source>
</evidence>
<dbReference type="GO" id="GO:0008909">
    <property type="term" value="F:isochorismate synthase activity"/>
    <property type="evidence" value="ECO:0007669"/>
    <property type="project" value="UniProtKB-EC"/>
</dbReference>
<comment type="similarity">
    <text evidence="2">Belongs to the isochorismate synthase family.</text>
</comment>
<reference evidence="7 8" key="1">
    <citation type="submission" date="2021-08" db="EMBL/GenBank/DDBJ databases">
        <title>Streptomyces sp. PTM05 isolated from lichen.</title>
        <authorList>
            <person name="Somphong A."/>
            <person name="Phongsopitanun W."/>
            <person name="Tanasupawat S."/>
        </authorList>
    </citation>
    <scope>NUCLEOTIDE SEQUENCE [LARGE SCALE GENOMIC DNA]</scope>
    <source>
        <strain evidence="7 8">Ptm05</strain>
    </source>
</reference>
<name>A0ABS7QUU7_9ACTN</name>
<evidence type="ECO:0000313" key="8">
    <source>
        <dbReference type="Proteomes" id="UP001198565"/>
    </source>
</evidence>
<gene>
    <name evidence="7" type="ORF">K7472_19310</name>
</gene>
<dbReference type="InterPro" id="IPR005801">
    <property type="entry name" value="ADC_synthase"/>
</dbReference>
<dbReference type="PANTHER" id="PTHR42839:SF2">
    <property type="entry name" value="ISOCHORISMATE SYNTHASE ENTC"/>
    <property type="match status" value="1"/>
</dbReference>
<dbReference type="NCBIfam" id="TIGR00543">
    <property type="entry name" value="isochor_syn"/>
    <property type="match status" value="1"/>
</dbReference>
<evidence type="ECO:0000256" key="1">
    <source>
        <dbReference type="ARBA" id="ARBA00000799"/>
    </source>
</evidence>
<dbReference type="Proteomes" id="UP001198565">
    <property type="component" value="Unassembled WGS sequence"/>
</dbReference>
<dbReference type="EC" id="5.4.4.2" evidence="3"/>
<comment type="caution">
    <text evidence="7">The sequence shown here is derived from an EMBL/GenBank/DDBJ whole genome shotgun (WGS) entry which is preliminary data.</text>
</comment>
<organism evidence="7 8">
    <name type="scientific">Streptantibioticus parmotrematis</name>
    <dbReference type="NCBI Taxonomy" id="2873249"/>
    <lineage>
        <taxon>Bacteria</taxon>
        <taxon>Bacillati</taxon>
        <taxon>Actinomycetota</taxon>
        <taxon>Actinomycetes</taxon>
        <taxon>Kitasatosporales</taxon>
        <taxon>Streptomycetaceae</taxon>
        <taxon>Streptantibioticus</taxon>
    </lineage>
</organism>
<evidence type="ECO:0000256" key="5">
    <source>
        <dbReference type="ARBA" id="ARBA00041564"/>
    </source>
</evidence>